<protein>
    <submittedName>
        <fullName evidence="2">Uncharacterized protein</fullName>
    </submittedName>
</protein>
<dbReference type="Proteomes" id="UP001162162">
    <property type="component" value="Unassembled WGS sequence"/>
</dbReference>
<reference evidence="2" key="1">
    <citation type="journal article" date="2023" name="Insect Mol. Biol.">
        <title>Genome sequencing provides insights into the evolution of gene families encoding plant cell wall-degrading enzymes in longhorned beetles.</title>
        <authorList>
            <person name="Shin N.R."/>
            <person name="Okamura Y."/>
            <person name="Kirsch R."/>
            <person name="Pauchet Y."/>
        </authorList>
    </citation>
    <scope>NUCLEOTIDE SEQUENCE</scope>
    <source>
        <strain evidence="2">AMC_N1</strain>
    </source>
</reference>
<comment type="caution">
    <text evidence="2">The sequence shown here is derived from an EMBL/GenBank/DDBJ whole genome shotgun (WGS) entry which is preliminary data.</text>
</comment>
<keyword evidence="3" id="KW-1185">Reference proteome</keyword>
<feature type="region of interest" description="Disordered" evidence="1">
    <location>
        <begin position="1"/>
        <end position="20"/>
    </location>
</feature>
<proteinExistence type="predicted"/>
<dbReference type="EMBL" id="JAPWTK010000144">
    <property type="protein sequence ID" value="KAJ8948125.1"/>
    <property type="molecule type" value="Genomic_DNA"/>
</dbReference>
<evidence type="ECO:0000256" key="1">
    <source>
        <dbReference type="SAM" id="MobiDB-lite"/>
    </source>
</evidence>
<gene>
    <name evidence="2" type="ORF">NQ318_008478</name>
</gene>
<sequence>MMKKNIIRQSQLDDHTEGVVEDELETNDRMIYALTNNAKIHKNTPRLPCSVPILIIIIISEAAFGFSDETDTTDGTPTETEEILQNFPDYATVDDTHLTSNTRNSFPNTYSFCWLAKREGAQKSYFHPGKCRGHANLH</sequence>
<evidence type="ECO:0000313" key="3">
    <source>
        <dbReference type="Proteomes" id="UP001162162"/>
    </source>
</evidence>
<accession>A0AAV8YBH8</accession>
<dbReference type="AlphaFoldDB" id="A0AAV8YBH8"/>
<organism evidence="2 3">
    <name type="scientific">Aromia moschata</name>
    <dbReference type="NCBI Taxonomy" id="1265417"/>
    <lineage>
        <taxon>Eukaryota</taxon>
        <taxon>Metazoa</taxon>
        <taxon>Ecdysozoa</taxon>
        <taxon>Arthropoda</taxon>
        <taxon>Hexapoda</taxon>
        <taxon>Insecta</taxon>
        <taxon>Pterygota</taxon>
        <taxon>Neoptera</taxon>
        <taxon>Endopterygota</taxon>
        <taxon>Coleoptera</taxon>
        <taxon>Polyphaga</taxon>
        <taxon>Cucujiformia</taxon>
        <taxon>Chrysomeloidea</taxon>
        <taxon>Cerambycidae</taxon>
        <taxon>Cerambycinae</taxon>
        <taxon>Callichromatini</taxon>
        <taxon>Aromia</taxon>
    </lineage>
</organism>
<name>A0AAV8YBH8_9CUCU</name>
<evidence type="ECO:0000313" key="2">
    <source>
        <dbReference type="EMBL" id="KAJ8948125.1"/>
    </source>
</evidence>